<feature type="domain" description="Tripartite ATP-independent periplasmic transporters DctQ component" evidence="8">
    <location>
        <begin position="47"/>
        <end position="201"/>
    </location>
</feature>
<dbReference type="GO" id="GO:0005886">
    <property type="term" value="C:plasma membrane"/>
    <property type="evidence" value="ECO:0007669"/>
    <property type="project" value="UniProtKB-SubCell"/>
</dbReference>
<dbReference type="OrthoDB" id="6183232at2"/>
<comment type="similarity">
    <text evidence="7">Belongs to the TRAP transporter small permease family.</text>
</comment>
<evidence type="ECO:0000256" key="4">
    <source>
        <dbReference type="ARBA" id="ARBA00022692"/>
    </source>
</evidence>
<feature type="transmembrane region" description="Helical" evidence="7">
    <location>
        <begin position="177"/>
        <end position="199"/>
    </location>
</feature>
<keyword evidence="10" id="KW-1185">Reference proteome</keyword>
<evidence type="ECO:0000313" key="9">
    <source>
        <dbReference type="EMBL" id="SOH94739.1"/>
    </source>
</evidence>
<keyword evidence="4 7" id="KW-0812">Transmembrane</keyword>
<keyword evidence="3" id="KW-1003">Cell membrane</keyword>
<dbReference type="GO" id="GO:0022857">
    <property type="term" value="F:transmembrane transporter activity"/>
    <property type="evidence" value="ECO:0007669"/>
    <property type="project" value="UniProtKB-UniRule"/>
</dbReference>
<dbReference type="AlphaFoldDB" id="A0A2C9CWD8"/>
<keyword evidence="6 7" id="KW-0472">Membrane</keyword>
<evidence type="ECO:0000256" key="6">
    <source>
        <dbReference type="ARBA" id="ARBA00023136"/>
    </source>
</evidence>
<comment type="subunit">
    <text evidence="7">The complex comprises the extracytoplasmic solute receptor protein and the two transmembrane proteins.</text>
</comment>
<dbReference type="InterPro" id="IPR055348">
    <property type="entry name" value="DctQ"/>
</dbReference>
<proteinExistence type="inferred from homology"/>
<dbReference type="RefSeq" id="WP_097930614.1">
    <property type="nucleotide sequence ID" value="NZ_OCTN01000005.1"/>
</dbReference>
<keyword evidence="7" id="KW-0997">Cell inner membrane</keyword>
<protein>
    <recommendedName>
        <fullName evidence="7">TRAP transporter small permease protein</fullName>
    </recommendedName>
</protein>
<feature type="transmembrane region" description="Helical" evidence="7">
    <location>
        <begin position="72"/>
        <end position="90"/>
    </location>
</feature>
<evidence type="ECO:0000256" key="7">
    <source>
        <dbReference type="RuleBase" id="RU369079"/>
    </source>
</evidence>
<keyword evidence="2 7" id="KW-0813">Transport</keyword>
<feature type="transmembrane region" description="Helical" evidence="7">
    <location>
        <begin position="37"/>
        <end position="60"/>
    </location>
</feature>
<evidence type="ECO:0000256" key="1">
    <source>
        <dbReference type="ARBA" id="ARBA00004651"/>
    </source>
</evidence>
<sequence>MPLNPEVTCEGLGMAAIAPQLEQRAGAVLAATARAMALFGGLVLAGIAAMTVLSIIGRALVPYGLGPVPGDFELVQIGCAIAVFSFLPWCQLNRGHVTVDLLVQRLSPRLQALSTLLGDVALAAVAVIMARQLWIGMSDKFCADPNDAIFGWLWTATDLAQPYCWVEATYELNMPVWWGYAVGLIGAVMFAVTALHSIWRSTNEVLA</sequence>
<dbReference type="EMBL" id="OCTN01000005">
    <property type="protein sequence ID" value="SOH94739.1"/>
    <property type="molecule type" value="Genomic_DNA"/>
</dbReference>
<reference evidence="10" key="1">
    <citation type="submission" date="2017-09" db="EMBL/GenBank/DDBJ databases">
        <authorList>
            <person name="Varghese N."/>
            <person name="Submissions S."/>
        </authorList>
    </citation>
    <scope>NUCLEOTIDE SEQUENCE [LARGE SCALE GENOMIC DNA]</scope>
    <source>
        <strain evidence="10">C7</strain>
    </source>
</reference>
<name>A0A2C9CWD8_9RHOB</name>
<evidence type="ECO:0000256" key="3">
    <source>
        <dbReference type="ARBA" id="ARBA00022475"/>
    </source>
</evidence>
<dbReference type="Pfam" id="PF04290">
    <property type="entry name" value="DctQ"/>
    <property type="match status" value="1"/>
</dbReference>
<evidence type="ECO:0000313" key="10">
    <source>
        <dbReference type="Proteomes" id="UP000220034"/>
    </source>
</evidence>
<comment type="function">
    <text evidence="7">Part of the tripartite ATP-independent periplasmic (TRAP) transport system.</text>
</comment>
<feature type="transmembrane region" description="Helical" evidence="7">
    <location>
        <begin position="110"/>
        <end position="130"/>
    </location>
</feature>
<gene>
    <name evidence="9" type="ORF">SAMN06273572_105163</name>
</gene>
<keyword evidence="5 7" id="KW-1133">Transmembrane helix</keyword>
<evidence type="ECO:0000256" key="2">
    <source>
        <dbReference type="ARBA" id="ARBA00022448"/>
    </source>
</evidence>
<dbReference type="Proteomes" id="UP000220034">
    <property type="component" value="Unassembled WGS sequence"/>
</dbReference>
<evidence type="ECO:0000256" key="5">
    <source>
        <dbReference type="ARBA" id="ARBA00022989"/>
    </source>
</evidence>
<evidence type="ECO:0000259" key="8">
    <source>
        <dbReference type="Pfam" id="PF04290"/>
    </source>
</evidence>
<comment type="subcellular location">
    <subcellularLocation>
        <location evidence="7">Cell inner membrane</location>
        <topology evidence="7">Multi-pass membrane protein</topology>
    </subcellularLocation>
    <subcellularLocation>
        <location evidence="1">Cell membrane</location>
        <topology evidence="1">Multi-pass membrane protein</topology>
    </subcellularLocation>
</comment>
<accession>A0A2C9CWD8</accession>
<organism evidence="9 10">
    <name type="scientific">Pontivivens marinum</name>
    <dbReference type="NCBI Taxonomy" id="1690039"/>
    <lineage>
        <taxon>Bacteria</taxon>
        <taxon>Pseudomonadati</taxon>
        <taxon>Pseudomonadota</taxon>
        <taxon>Alphaproteobacteria</taxon>
        <taxon>Rhodobacterales</taxon>
        <taxon>Paracoccaceae</taxon>
        <taxon>Pontivivens</taxon>
    </lineage>
</organism>